<evidence type="ECO:0000313" key="2">
    <source>
        <dbReference type="EMBL" id="OBZ70640.1"/>
    </source>
</evidence>
<evidence type="ECO:0000313" key="3">
    <source>
        <dbReference type="Proteomes" id="UP000092993"/>
    </source>
</evidence>
<sequence>MSIPYAPPSVPLCTHPGHHSSTHTSSTPESLSLSPQHSSSPVDQQPSQEQHSEDTHRPDINTDENMLQGESPQEKGKGRLSAFVDMGGADEGEPLFPFLRGYGSSVPLFPRLLYALLRP</sequence>
<feature type="region of interest" description="Disordered" evidence="1">
    <location>
        <begin position="1"/>
        <end position="90"/>
    </location>
</feature>
<reference evidence="2 3" key="1">
    <citation type="submission" date="2016-03" db="EMBL/GenBank/DDBJ databases">
        <title>Whole genome sequencing of Grifola frondosa 9006-11.</title>
        <authorList>
            <person name="Min B."/>
            <person name="Park H."/>
            <person name="Kim J.-G."/>
            <person name="Cho H."/>
            <person name="Oh Y.-L."/>
            <person name="Kong W.-S."/>
            <person name="Choi I.-G."/>
        </authorList>
    </citation>
    <scope>NUCLEOTIDE SEQUENCE [LARGE SCALE GENOMIC DNA]</scope>
    <source>
        <strain evidence="2 3">9006-11</strain>
    </source>
</reference>
<organism evidence="2 3">
    <name type="scientific">Grifola frondosa</name>
    <name type="common">Maitake</name>
    <name type="synonym">Polyporus frondosus</name>
    <dbReference type="NCBI Taxonomy" id="5627"/>
    <lineage>
        <taxon>Eukaryota</taxon>
        <taxon>Fungi</taxon>
        <taxon>Dikarya</taxon>
        <taxon>Basidiomycota</taxon>
        <taxon>Agaricomycotina</taxon>
        <taxon>Agaricomycetes</taxon>
        <taxon>Polyporales</taxon>
        <taxon>Grifolaceae</taxon>
        <taxon>Grifola</taxon>
    </lineage>
</organism>
<keyword evidence="3" id="KW-1185">Reference proteome</keyword>
<gene>
    <name evidence="2" type="ORF">A0H81_09191</name>
</gene>
<evidence type="ECO:0000256" key="1">
    <source>
        <dbReference type="SAM" id="MobiDB-lite"/>
    </source>
</evidence>
<feature type="compositionally biased region" description="Pro residues" evidence="1">
    <location>
        <begin position="1"/>
        <end position="10"/>
    </location>
</feature>
<dbReference type="AlphaFoldDB" id="A0A1C7M136"/>
<comment type="caution">
    <text evidence="2">The sequence shown here is derived from an EMBL/GenBank/DDBJ whole genome shotgun (WGS) entry which is preliminary data.</text>
</comment>
<accession>A0A1C7M136</accession>
<name>A0A1C7M136_GRIFR</name>
<protein>
    <submittedName>
        <fullName evidence="2">Uncharacterized protein</fullName>
    </submittedName>
</protein>
<dbReference type="Proteomes" id="UP000092993">
    <property type="component" value="Unassembled WGS sequence"/>
</dbReference>
<feature type="compositionally biased region" description="Low complexity" evidence="1">
    <location>
        <begin position="22"/>
        <end position="41"/>
    </location>
</feature>
<proteinExistence type="predicted"/>
<feature type="compositionally biased region" description="Basic and acidic residues" evidence="1">
    <location>
        <begin position="50"/>
        <end position="60"/>
    </location>
</feature>
<dbReference type="EMBL" id="LUGG01000013">
    <property type="protein sequence ID" value="OBZ70640.1"/>
    <property type="molecule type" value="Genomic_DNA"/>
</dbReference>